<dbReference type="InterPro" id="IPR011893">
    <property type="entry name" value="Selenoprotein_Rdx-typ"/>
</dbReference>
<gene>
    <name evidence="7" type="ORF">NTEN_LOCUS5892</name>
</gene>
<feature type="transmembrane region" description="Helical" evidence="5">
    <location>
        <begin position="92"/>
        <end position="115"/>
    </location>
</feature>
<dbReference type="OrthoDB" id="60822at2759"/>
<evidence type="ECO:0000256" key="1">
    <source>
        <dbReference type="ARBA" id="ARBA00022768"/>
    </source>
</evidence>
<dbReference type="GO" id="GO:0003924">
    <property type="term" value="F:GTPase activity"/>
    <property type="evidence" value="ECO:0007669"/>
    <property type="project" value="InterPro"/>
</dbReference>
<evidence type="ECO:0000259" key="6">
    <source>
        <dbReference type="Pfam" id="PF00009"/>
    </source>
</evidence>
<dbReference type="PANTHER" id="PTHR43636">
    <property type="entry name" value="ELONGATION FACTOR G, MITOCHONDRIAL"/>
    <property type="match status" value="1"/>
</dbReference>
<dbReference type="EMBL" id="CADCXU010009001">
    <property type="protein sequence ID" value="CAA9999609.1"/>
    <property type="molecule type" value="Genomic_DNA"/>
</dbReference>
<evidence type="ECO:0000256" key="3">
    <source>
        <dbReference type="ARBA" id="ARBA00023284"/>
    </source>
</evidence>
<feature type="region of interest" description="Disordered" evidence="4">
    <location>
        <begin position="407"/>
        <end position="427"/>
    </location>
</feature>
<keyword evidence="1" id="KW-0251">Elongation factor</keyword>
<protein>
    <recommendedName>
        <fullName evidence="6">Tr-type G domain-containing protein</fullName>
    </recommendedName>
</protein>
<keyword evidence="5" id="KW-0812">Transmembrane</keyword>
<proteinExistence type="predicted"/>
<keyword evidence="8" id="KW-1185">Reference proteome</keyword>
<name>A0A6H5GBX3_9HEMI</name>
<dbReference type="Pfam" id="PF00009">
    <property type="entry name" value="GTP_EFTU"/>
    <property type="match status" value="1"/>
</dbReference>
<dbReference type="AlphaFoldDB" id="A0A6H5GBX3"/>
<keyword evidence="3" id="KW-0676">Redox-active center</keyword>
<accession>A0A6H5GBX3</accession>
<reference evidence="7 8" key="1">
    <citation type="submission" date="2020-02" db="EMBL/GenBank/DDBJ databases">
        <authorList>
            <person name="Ferguson B K."/>
        </authorList>
    </citation>
    <scope>NUCLEOTIDE SEQUENCE [LARGE SCALE GENOMIC DNA]</scope>
</reference>
<dbReference type="InterPro" id="IPR000795">
    <property type="entry name" value="T_Tr_GTP-bd_dom"/>
</dbReference>
<sequence length="546" mass="61494">MTDYSKIVYACIFVFLAVCTYKDLTVQTTADKQIPITKVGLNANIGPTLKFMYCYSCGYRKAFEEYAQLIRQKYPDISVSGANYDPPGLHMLIARGLGVLKIMIIIAVVSGVNIFPKLGMETPQFWVWCSNHKVWSCMMIFFMSNALEGHFISTGAFEIALNGMLWELDVDLIIQGRPNKTEIVRAVRRYLSGDILAKDGDTTIAFYVMWLYCWSDVSCHVDFTVEVERALRVLDGAVLVLCAVGGVQSQTLTVNRQMKRYSVPCLAFINKLDRMGANPDRVISQIRNLVREDEIPQDLRTLAEDRRQELIEHVSNADEILEDGEGIQLSCHPWKAQSFIPRNFARPLYFRLLAQETVRRARAVRPRHRCHRSTAQRNVRLRIGAEIFDAGQGRVHDGIFPLLARHSRSSRETHPRIPAGPGGRFVSNAKKRRRTKDRTLRISLGNDGFYIISAAEERLRSRRTAAGKPSCRRPSWLPEVILGLRGAHDANAASQPTVIHCSAQPPLVLLGVVHLDGLQVGSAVKTADRVQLAVNHSKSNLRKVRE</sequence>
<dbReference type="GO" id="GO:0005739">
    <property type="term" value="C:mitochondrion"/>
    <property type="evidence" value="ECO:0007669"/>
    <property type="project" value="TreeGrafter"/>
</dbReference>
<organism evidence="7 8">
    <name type="scientific">Nesidiocoris tenuis</name>
    <dbReference type="NCBI Taxonomy" id="355587"/>
    <lineage>
        <taxon>Eukaryota</taxon>
        <taxon>Metazoa</taxon>
        <taxon>Ecdysozoa</taxon>
        <taxon>Arthropoda</taxon>
        <taxon>Hexapoda</taxon>
        <taxon>Insecta</taxon>
        <taxon>Pterygota</taxon>
        <taxon>Neoptera</taxon>
        <taxon>Paraneoptera</taxon>
        <taxon>Hemiptera</taxon>
        <taxon>Heteroptera</taxon>
        <taxon>Panheteroptera</taxon>
        <taxon>Cimicomorpha</taxon>
        <taxon>Miridae</taxon>
        <taxon>Dicyphina</taxon>
        <taxon>Nesidiocoris</taxon>
    </lineage>
</organism>
<evidence type="ECO:0000256" key="5">
    <source>
        <dbReference type="SAM" id="Phobius"/>
    </source>
</evidence>
<dbReference type="GO" id="GO:0003746">
    <property type="term" value="F:translation elongation factor activity"/>
    <property type="evidence" value="ECO:0007669"/>
    <property type="project" value="UniProtKB-KW"/>
</dbReference>
<dbReference type="SUPFAM" id="SSF52833">
    <property type="entry name" value="Thioredoxin-like"/>
    <property type="match status" value="1"/>
</dbReference>
<keyword evidence="5" id="KW-0472">Membrane</keyword>
<keyword evidence="5" id="KW-1133">Transmembrane helix</keyword>
<dbReference type="NCBIfam" id="TIGR02174">
    <property type="entry name" value="CXXU_selWTH"/>
    <property type="match status" value="1"/>
</dbReference>
<dbReference type="SUPFAM" id="SSF52540">
    <property type="entry name" value="P-loop containing nucleoside triphosphate hydrolases"/>
    <property type="match status" value="1"/>
</dbReference>
<feature type="domain" description="Tr-type G" evidence="6">
    <location>
        <begin position="216"/>
        <end position="295"/>
    </location>
</feature>
<dbReference type="InterPro" id="IPR036249">
    <property type="entry name" value="Thioredoxin-like_sf"/>
</dbReference>
<evidence type="ECO:0000313" key="7">
    <source>
        <dbReference type="EMBL" id="CAA9999609.1"/>
    </source>
</evidence>
<evidence type="ECO:0000256" key="4">
    <source>
        <dbReference type="SAM" id="MobiDB-lite"/>
    </source>
</evidence>
<dbReference type="Pfam" id="PF10262">
    <property type="entry name" value="Rdx"/>
    <property type="match status" value="1"/>
</dbReference>
<dbReference type="Proteomes" id="UP000479000">
    <property type="component" value="Unassembled WGS sequence"/>
</dbReference>
<dbReference type="PANTHER" id="PTHR43636:SF2">
    <property type="entry name" value="ELONGATION FACTOR G, MITOCHONDRIAL"/>
    <property type="match status" value="1"/>
</dbReference>
<evidence type="ECO:0000256" key="2">
    <source>
        <dbReference type="ARBA" id="ARBA00022917"/>
    </source>
</evidence>
<dbReference type="GO" id="GO:0070125">
    <property type="term" value="P:mitochondrial translational elongation"/>
    <property type="evidence" value="ECO:0007669"/>
    <property type="project" value="TreeGrafter"/>
</dbReference>
<dbReference type="Gene3D" id="3.40.50.300">
    <property type="entry name" value="P-loop containing nucleotide triphosphate hydrolases"/>
    <property type="match status" value="2"/>
</dbReference>
<keyword evidence="2" id="KW-0648">Protein biosynthesis</keyword>
<dbReference type="GO" id="GO:0005525">
    <property type="term" value="F:GTP binding"/>
    <property type="evidence" value="ECO:0007669"/>
    <property type="project" value="InterPro"/>
</dbReference>
<evidence type="ECO:0000313" key="8">
    <source>
        <dbReference type="Proteomes" id="UP000479000"/>
    </source>
</evidence>
<feature type="transmembrane region" description="Helical" evidence="5">
    <location>
        <begin position="6"/>
        <end position="24"/>
    </location>
</feature>
<dbReference type="InterPro" id="IPR027417">
    <property type="entry name" value="P-loop_NTPase"/>
</dbReference>